<feature type="domain" description="Type IV / VI secretion system DotU" evidence="2">
    <location>
        <begin position="25"/>
        <end position="223"/>
    </location>
</feature>
<proteinExistence type="predicted"/>
<gene>
    <name evidence="3" type="ORF">D3870_09115</name>
</gene>
<dbReference type="RefSeq" id="WP_119741898.1">
    <property type="nucleotide sequence ID" value="NZ_QYUN01000002.1"/>
</dbReference>
<dbReference type="Proteomes" id="UP000285190">
    <property type="component" value="Unassembled WGS sequence"/>
</dbReference>
<comment type="caution">
    <text evidence="3">The sequence shown here is derived from an EMBL/GenBank/DDBJ whole genome shotgun (WGS) entry which is preliminary data.</text>
</comment>
<dbReference type="NCBIfam" id="TIGR03349">
    <property type="entry name" value="IV_VI_DotU"/>
    <property type="match status" value="1"/>
</dbReference>
<keyword evidence="4" id="KW-1185">Reference proteome</keyword>
<evidence type="ECO:0000313" key="3">
    <source>
        <dbReference type="EMBL" id="RJG07956.1"/>
    </source>
</evidence>
<keyword evidence="1" id="KW-0472">Membrane</keyword>
<dbReference type="Pfam" id="PF09850">
    <property type="entry name" value="DotU"/>
    <property type="match status" value="1"/>
</dbReference>
<dbReference type="InterPro" id="IPR017732">
    <property type="entry name" value="T4/T6SS_DotU"/>
</dbReference>
<dbReference type="PANTHER" id="PTHR38033">
    <property type="entry name" value="MEMBRANE PROTEIN-RELATED"/>
    <property type="match status" value="1"/>
</dbReference>
<dbReference type="AlphaFoldDB" id="A0A418X6E7"/>
<evidence type="ECO:0000256" key="1">
    <source>
        <dbReference type="SAM" id="Phobius"/>
    </source>
</evidence>
<evidence type="ECO:0000259" key="2">
    <source>
        <dbReference type="Pfam" id="PF09850"/>
    </source>
</evidence>
<dbReference type="NCBIfam" id="NF038228">
    <property type="entry name" value="IcmH_DotU_IVB"/>
    <property type="match status" value="1"/>
</dbReference>
<feature type="transmembrane region" description="Helical" evidence="1">
    <location>
        <begin position="203"/>
        <end position="226"/>
    </location>
</feature>
<dbReference type="InterPro" id="IPR038522">
    <property type="entry name" value="T4/T6SS_DotU_sf"/>
</dbReference>
<dbReference type="OrthoDB" id="345640at2"/>
<dbReference type="PANTHER" id="PTHR38033:SF1">
    <property type="entry name" value="DOTU FAMILY TYPE IV_VI SECRETION SYSTEM PROTEIN"/>
    <property type="match status" value="1"/>
</dbReference>
<reference evidence="3 4" key="1">
    <citation type="submission" date="2018-09" db="EMBL/GenBank/DDBJ databases">
        <authorList>
            <person name="Zhu H."/>
        </authorList>
    </citation>
    <scope>NUCLEOTIDE SEQUENCE [LARGE SCALE GENOMIC DNA]</scope>
    <source>
        <strain evidence="3 4">K2R10-39</strain>
    </source>
</reference>
<dbReference type="EMBL" id="QYUN01000002">
    <property type="protein sequence ID" value="RJG07956.1"/>
    <property type="molecule type" value="Genomic_DNA"/>
</dbReference>
<organism evidence="3 4">
    <name type="scientific">Noviherbaspirillum cavernae</name>
    <dbReference type="NCBI Taxonomy" id="2320862"/>
    <lineage>
        <taxon>Bacteria</taxon>
        <taxon>Pseudomonadati</taxon>
        <taxon>Pseudomonadota</taxon>
        <taxon>Betaproteobacteria</taxon>
        <taxon>Burkholderiales</taxon>
        <taxon>Oxalobacteraceae</taxon>
        <taxon>Noviherbaspirillum</taxon>
    </lineage>
</organism>
<keyword evidence="1" id="KW-1133">Transmembrane helix</keyword>
<accession>A0A418X6E7</accession>
<evidence type="ECO:0000313" key="4">
    <source>
        <dbReference type="Proteomes" id="UP000285190"/>
    </source>
</evidence>
<sequence length="254" mass="28718">MSMAPSLYAEGTPLRQEQNHSPRNLIEMMHDGFYLLLLLKNRYVPSDADLFSSQVRRYLDTFEKSARLAHVSPDDIHAAKYAFCAAVDESILSSAMPIREVWERAPLQLMLFGDQLAGENFFVKLEEVRHRGAASVQALEVFYMCLLIGFQGKYMLESKEKLNYLIATLDKEIAHLKGKRAQFAPHWKSPDSIKHLMKTEIPMWIVCAALLLLGIATYSGLGWMLARHTNTTLGAYFDVIKLAPKVANITISLP</sequence>
<name>A0A418X6E7_9BURK</name>
<keyword evidence="1" id="KW-0812">Transmembrane</keyword>
<dbReference type="Gene3D" id="1.25.40.590">
    <property type="entry name" value="Type IV / VI secretion system, DotU"/>
    <property type="match status" value="1"/>
</dbReference>
<protein>
    <submittedName>
        <fullName evidence="3">DotU family type IV/VI secretion system protein</fullName>
    </submittedName>
</protein>